<organism evidence="1 2">
    <name type="scientific">Selenomonas timonae</name>
    <dbReference type="NCBI Taxonomy" id="2754044"/>
    <lineage>
        <taxon>Bacteria</taxon>
        <taxon>Bacillati</taxon>
        <taxon>Bacillota</taxon>
        <taxon>Negativicutes</taxon>
        <taxon>Selenomonadales</taxon>
        <taxon>Selenomonadaceae</taxon>
        <taxon>Selenomonas</taxon>
    </lineage>
</organism>
<evidence type="ECO:0000313" key="1">
    <source>
        <dbReference type="EMBL" id="QNH53873.1"/>
    </source>
</evidence>
<dbReference type="InterPro" id="IPR025518">
    <property type="entry name" value="DUF4406"/>
</dbReference>
<dbReference type="Gene3D" id="3.40.50.10400">
    <property type="entry name" value="Hypothetical protein PA1492"/>
    <property type="match status" value="1"/>
</dbReference>
<reference evidence="1 2" key="1">
    <citation type="submission" date="2020-07" db="EMBL/GenBank/DDBJ databases">
        <title>Complete genome and description of Selenomonas timonensis sp. nov., a new bacterium isolated from a gingivitis subject.</title>
        <authorList>
            <person name="Antezack A."/>
        </authorList>
    </citation>
    <scope>NUCLEOTIDE SEQUENCE [LARGE SCALE GENOMIC DNA]</scope>
    <source>
        <strain evidence="1 2">Marseille-Q3039</strain>
    </source>
</reference>
<dbReference type="RefSeq" id="WP_185979975.1">
    <property type="nucleotide sequence ID" value="NZ_CP060204.1"/>
</dbReference>
<gene>
    <name evidence="1" type="ORF">H1B31_08335</name>
</gene>
<dbReference type="Pfam" id="PF14359">
    <property type="entry name" value="DUF4406"/>
    <property type="match status" value="1"/>
</dbReference>
<proteinExistence type="predicted"/>
<dbReference type="Proteomes" id="UP000515480">
    <property type="component" value="Chromosome"/>
</dbReference>
<evidence type="ECO:0000313" key="2">
    <source>
        <dbReference type="Proteomes" id="UP000515480"/>
    </source>
</evidence>
<accession>A0A7G7VID0</accession>
<protein>
    <submittedName>
        <fullName evidence="1">DUF4406 domain-containing protein</fullName>
    </submittedName>
</protein>
<sequence length="170" mass="19057">MNMIYISHPYTGAEKENRKAAAAIAAELARKYPHVLFVNPLDAMRHLKAAKIPYDTVLEQCKTLLGKCNGLIMAGNWKDSNGCMEEYLYAVHHRLTIWEGTEEFDSEEVMPHDRCGTHASCKKCICPSCAHRLTCWNCNDCVQEAGQTVPIGYTGGDVWQPGCSRYEKKG</sequence>
<keyword evidence="2" id="KW-1185">Reference proteome</keyword>
<name>A0A7G7VID0_9FIRM</name>
<dbReference type="SUPFAM" id="SSF52309">
    <property type="entry name" value="N-(deoxy)ribosyltransferase-like"/>
    <property type="match status" value="1"/>
</dbReference>
<dbReference type="EMBL" id="CP060204">
    <property type="protein sequence ID" value="QNH53873.1"/>
    <property type="molecule type" value="Genomic_DNA"/>
</dbReference>
<dbReference type="AlphaFoldDB" id="A0A7G7VID0"/>
<dbReference type="KEGG" id="stim:H1B31_08335"/>